<name>A0A4P7SLF5_9CELL</name>
<organism evidence="6 7">
    <name type="scientific">Cellulomonas shaoxiangyii</name>
    <dbReference type="NCBI Taxonomy" id="2566013"/>
    <lineage>
        <taxon>Bacteria</taxon>
        <taxon>Bacillati</taxon>
        <taxon>Actinomycetota</taxon>
        <taxon>Actinomycetes</taxon>
        <taxon>Micrococcales</taxon>
        <taxon>Cellulomonadaceae</taxon>
        <taxon>Cellulomonas</taxon>
    </lineage>
</organism>
<dbReference type="InterPro" id="IPR019880">
    <property type="entry name" value="OxyQ"/>
</dbReference>
<evidence type="ECO:0000256" key="4">
    <source>
        <dbReference type="RuleBase" id="RU000481"/>
    </source>
</evidence>
<dbReference type="InterPro" id="IPR004839">
    <property type="entry name" value="Aminotransferase_I/II_large"/>
</dbReference>
<evidence type="ECO:0000256" key="3">
    <source>
        <dbReference type="ARBA" id="ARBA00022679"/>
    </source>
</evidence>
<dbReference type="NCBIfam" id="TIGR03539">
    <property type="entry name" value="DapC_actino"/>
    <property type="match status" value="1"/>
</dbReference>
<dbReference type="InterPro" id="IPR015421">
    <property type="entry name" value="PyrdxlP-dep_Trfase_major"/>
</dbReference>
<evidence type="ECO:0000256" key="1">
    <source>
        <dbReference type="ARBA" id="ARBA00001933"/>
    </source>
</evidence>
<dbReference type="KEGG" id="celz:E5225_13070"/>
<feature type="domain" description="Aminotransferase class I/classII large" evidence="5">
    <location>
        <begin position="30"/>
        <end position="379"/>
    </location>
</feature>
<keyword evidence="3 4" id="KW-0808">Transferase</keyword>
<dbReference type="InterPro" id="IPR050881">
    <property type="entry name" value="LL-DAP_aminotransferase"/>
</dbReference>
<evidence type="ECO:0000256" key="2">
    <source>
        <dbReference type="ARBA" id="ARBA00022576"/>
    </source>
</evidence>
<comment type="similarity">
    <text evidence="4">Belongs to the class-I pyridoxal-phosphate-dependent aminotransferase family.</text>
</comment>
<dbReference type="Proteomes" id="UP000296469">
    <property type="component" value="Chromosome"/>
</dbReference>
<dbReference type="Pfam" id="PF00155">
    <property type="entry name" value="Aminotran_1_2"/>
    <property type="match status" value="1"/>
</dbReference>
<dbReference type="InterPro" id="IPR004838">
    <property type="entry name" value="NHTrfase_class1_PyrdxlP-BS"/>
</dbReference>
<dbReference type="PANTHER" id="PTHR42832">
    <property type="entry name" value="AMINO ACID AMINOTRANSFERASE"/>
    <property type="match status" value="1"/>
</dbReference>
<sequence>MGLATGDLPDFPWDTLTPFADLARRHPGGIVDLSVGTPVDPTPALVREALAAAADAPGYPTTHGTPALRAAVVDWFARRRGVPGLDPAAVLPTVGSKEAVALLPALLGVGAGDVVLHPATAYPTYDVGARLAGALPVPTDDPAAELARRDDVRLVWLNSPANPHGAVLAVEELRAVVAAARAAGRRTGRPVVVASDECYAELVWDEPWASAGVPSLLDPRVTGGDLTGLLVTYSLSKQSNLAGYRAAFLAGDPELVARLLETRKHAGMIVPAPVQAAMTTALGDDAHVAEQRERYRRRRRVLRAGFEAAGYVVDHSHAGLYLWVRPDGPRQDAWRTVEDLAGLGVLVAPGAFYGAAAAGHVRAALTAPDERVAEAAARLQGA</sequence>
<protein>
    <recommendedName>
        <fullName evidence="4">Aminotransferase</fullName>
        <ecNumber evidence="4">2.6.1.-</ecNumber>
    </recommendedName>
</protein>
<evidence type="ECO:0000259" key="5">
    <source>
        <dbReference type="Pfam" id="PF00155"/>
    </source>
</evidence>
<keyword evidence="7" id="KW-1185">Reference proteome</keyword>
<dbReference type="GO" id="GO:0030170">
    <property type="term" value="F:pyridoxal phosphate binding"/>
    <property type="evidence" value="ECO:0007669"/>
    <property type="project" value="InterPro"/>
</dbReference>
<evidence type="ECO:0000313" key="7">
    <source>
        <dbReference type="Proteomes" id="UP000296469"/>
    </source>
</evidence>
<dbReference type="EC" id="2.6.1.-" evidence="4"/>
<evidence type="ECO:0000313" key="6">
    <source>
        <dbReference type="EMBL" id="QCB94347.1"/>
    </source>
</evidence>
<reference evidence="6 7" key="1">
    <citation type="submission" date="2019-04" db="EMBL/GenBank/DDBJ databases">
        <title>Isolation and identification of Cellulomonas shaoxiangyii sp. Nov. isolated from feces of the Tibetan antelopes (Pantholops hodgsonii) in the Qinghai-Tibet plateau of China.</title>
        <authorList>
            <person name="Tian Z."/>
        </authorList>
    </citation>
    <scope>NUCLEOTIDE SEQUENCE [LARGE SCALE GENOMIC DNA]</scope>
    <source>
        <strain evidence="6 7">Z28</strain>
    </source>
</reference>
<dbReference type="PANTHER" id="PTHR42832:SF3">
    <property type="entry name" value="L-GLUTAMINE--4-(METHYLSULFANYL)-2-OXOBUTANOATE AMINOTRANSFERASE"/>
    <property type="match status" value="1"/>
</dbReference>
<dbReference type="InterPro" id="IPR015424">
    <property type="entry name" value="PyrdxlP-dep_Trfase"/>
</dbReference>
<dbReference type="SUPFAM" id="SSF53383">
    <property type="entry name" value="PLP-dependent transferases"/>
    <property type="match status" value="1"/>
</dbReference>
<accession>A0A4P7SLF5</accession>
<comment type="cofactor">
    <cofactor evidence="1 4">
        <name>pyridoxal 5'-phosphate</name>
        <dbReference type="ChEBI" id="CHEBI:597326"/>
    </cofactor>
</comment>
<dbReference type="EMBL" id="CP039291">
    <property type="protein sequence ID" value="QCB94347.1"/>
    <property type="molecule type" value="Genomic_DNA"/>
</dbReference>
<dbReference type="OrthoDB" id="9813612at2"/>
<dbReference type="GO" id="GO:0008483">
    <property type="term" value="F:transaminase activity"/>
    <property type="evidence" value="ECO:0007669"/>
    <property type="project" value="UniProtKB-KW"/>
</dbReference>
<dbReference type="AlphaFoldDB" id="A0A4P7SLF5"/>
<dbReference type="Gene3D" id="3.40.640.10">
    <property type="entry name" value="Type I PLP-dependent aspartate aminotransferase-like (Major domain)"/>
    <property type="match status" value="1"/>
</dbReference>
<dbReference type="RefSeq" id="WP_135973193.1">
    <property type="nucleotide sequence ID" value="NZ_CP039291.1"/>
</dbReference>
<keyword evidence="2 4" id="KW-0032">Aminotransferase</keyword>
<dbReference type="PROSITE" id="PS00105">
    <property type="entry name" value="AA_TRANSFER_CLASS_1"/>
    <property type="match status" value="1"/>
</dbReference>
<proteinExistence type="inferred from homology"/>
<gene>
    <name evidence="6" type="ORF">E5225_13070</name>
</gene>
<dbReference type="CDD" id="cd00609">
    <property type="entry name" value="AAT_like"/>
    <property type="match status" value="1"/>
</dbReference>